<dbReference type="EMBL" id="SNXZ01000010">
    <property type="protein sequence ID" value="TDP90465.1"/>
    <property type="molecule type" value="Genomic_DNA"/>
</dbReference>
<reference evidence="2 3" key="1">
    <citation type="submission" date="2019-03" db="EMBL/GenBank/DDBJ databases">
        <title>Genomic Encyclopedia of Type Strains, Phase IV (KMG-IV): sequencing the most valuable type-strain genomes for metagenomic binning, comparative biology and taxonomic classification.</title>
        <authorList>
            <person name="Goeker M."/>
        </authorList>
    </citation>
    <scope>NUCLEOTIDE SEQUENCE [LARGE SCALE GENOMIC DNA]</scope>
    <source>
        <strain evidence="2 3">DSM 45361</strain>
    </source>
</reference>
<protein>
    <submittedName>
        <fullName evidence="2">Uncharacterized protein</fullName>
    </submittedName>
</protein>
<proteinExistence type="predicted"/>
<sequence length="68" mass="7254">MYPTPPVPGPPPRPAAEQPVDAAELTTDIDNAVAGLRDLDDRPLAAHVERFDTAHAALTEALSRIDKV</sequence>
<dbReference type="OrthoDB" id="3579419at2"/>
<keyword evidence="3" id="KW-1185">Reference proteome</keyword>
<feature type="compositionally biased region" description="Pro residues" evidence="1">
    <location>
        <begin position="1"/>
        <end position="14"/>
    </location>
</feature>
<dbReference type="RefSeq" id="WP_133854011.1">
    <property type="nucleotide sequence ID" value="NZ_SNXZ01000010.1"/>
</dbReference>
<dbReference type="Proteomes" id="UP000295444">
    <property type="component" value="Unassembled WGS sequence"/>
</dbReference>
<accession>A0A4R6RVW7</accession>
<evidence type="ECO:0000313" key="3">
    <source>
        <dbReference type="Proteomes" id="UP000295444"/>
    </source>
</evidence>
<comment type="caution">
    <text evidence="2">The sequence shown here is derived from an EMBL/GenBank/DDBJ whole genome shotgun (WGS) entry which is preliminary data.</text>
</comment>
<name>A0A4R6RVW7_LABRH</name>
<dbReference type="AlphaFoldDB" id="A0A4R6RVW7"/>
<evidence type="ECO:0000313" key="2">
    <source>
        <dbReference type="EMBL" id="TDP90465.1"/>
    </source>
</evidence>
<feature type="region of interest" description="Disordered" evidence="1">
    <location>
        <begin position="1"/>
        <end position="21"/>
    </location>
</feature>
<organism evidence="2 3">
    <name type="scientific">Labedaea rhizosphaerae</name>
    <dbReference type="NCBI Taxonomy" id="598644"/>
    <lineage>
        <taxon>Bacteria</taxon>
        <taxon>Bacillati</taxon>
        <taxon>Actinomycetota</taxon>
        <taxon>Actinomycetes</taxon>
        <taxon>Pseudonocardiales</taxon>
        <taxon>Pseudonocardiaceae</taxon>
        <taxon>Labedaea</taxon>
    </lineage>
</organism>
<evidence type="ECO:0000256" key="1">
    <source>
        <dbReference type="SAM" id="MobiDB-lite"/>
    </source>
</evidence>
<gene>
    <name evidence="2" type="ORF">EV186_1104</name>
</gene>